<evidence type="ECO:0000259" key="5">
    <source>
        <dbReference type="Pfam" id="PF02776"/>
    </source>
</evidence>
<evidence type="ECO:0000313" key="7">
    <source>
        <dbReference type="Proteomes" id="UP000183982"/>
    </source>
</evidence>
<gene>
    <name evidence="6" type="ORF">SAMN05444000_10254</name>
</gene>
<dbReference type="EMBL" id="FQZQ01000002">
    <property type="protein sequence ID" value="SHI59782.1"/>
    <property type="molecule type" value="Genomic_DNA"/>
</dbReference>
<feature type="domain" description="Thiamine pyrophosphate enzyme TPP-binding" evidence="4">
    <location>
        <begin position="378"/>
        <end position="511"/>
    </location>
</feature>
<dbReference type="STRING" id="1470563.SAMN05444000_10254"/>
<feature type="domain" description="Thiamine pyrophosphate enzyme N-terminal TPP-binding" evidence="5">
    <location>
        <begin position="5"/>
        <end position="105"/>
    </location>
</feature>
<accession>A0A1M6CFK3</accession>
<evidence type="ECO:0000256" key="1">
    <source>
        <dbReference type="ARBA" id="ARBA00007812"/>
    </source>
</evidence>
<dbReference type="PROSITE" id="PS00187">
    <property type="entry name" value="TPP_ENZYMES"/>
    <property type="match status" value="1"/>
</dbReference>
<dbReference type="Gene3D" id="3.40.50.970">
    <property type="match status" value="2"/>
</dbReference>
<keyword evidence="7" id="KW-1185">Reference proteome</keyword>
<dbReference type="InterPro" id="IPR029061">
    <property type="entry name" value="THDP-binding"/>
</dbReference>
<dbReference type="AlphaFoldDB" id="A0A1M6CFK3"/>
<evidence type="ECO:0000256" key="3">
    <source>
        <dbReference type="ARBA" id="ARBA00023052"/>
    </source>
</evidence>
<dbReference type="PANTHER" id="PTHR18968:SF86">
    <property type="entry name" value="ACETOLACTATE SYNTHASE LARGE SUBUNIT ILVX-RELATED"/>
    <property type="match status" value="1"/>
</dbReference>
<dbReference type="GO" id="GO:0044281">
    <property type="term" value="P:small molecule metabolic process"/>
    <property type="evidence" value="ECO:0007669"/>
    <property type="project" value="UniProtKB-ARBA"/>
</dbReference>
<keyword evidence="3" id="KW-0786">Thiamine pyrophosphate</keyword>
<protein>
    <submittedName>
        <fullName evidence="6">Acetolactate synthase-1/2/3 large subunit</fullName>
    </submittedName>
</protein>
<proteinExistence type="inferred from homology"/>
<dbReference type="GO" id="GO:0030976">
    <property type="term" value="F:thiamine pyrophosphate binding"/>
    <property type="evidence" value="ECO:0007669"/>
    <property type="project" value="InterPro"/>
</dbReference>
<dbReference type="GO" id="GO:0003984">
    <property type="term" value="F:acetolactate synthase activity"/>
    <property type="evidence" value="ECO:0007669"/>
    <property type="project" value="TreeGrafter"/>
</dbReference>
<dbReference type="Proteomes" id="UP000183982">
    <property type="component" value="Unassembled WGS sequence"/>
</dbReference>
<dbReference type="Pfam" id="PF02776">
    <property type="entry name" value="TPP_enzyme_N"/>
    <property type="match status" value="1"/>
</dbReference>
<evidence type="ECO:0000256" key="2">
    <source>
        <dbReference type="ARBA" id="ARBA00022679"/>
    </source>
</evidence>
<dbReference type="InterPro" id="IPR012001">
    <property type="entry name" value="Thiamin_PyroP_enz_TPP-bd_dom"/>
</dbReference>
<dbReference type="SUPFAM" id="SSF52518">
    <property type="entry name" value="Thiamin diphosphate-binding fold (THDP-binding)"/>
    <property type="match status" value="2"/>
</dbReference>
<organism evidence="6 7">
    <name type="scientific">Shimia gijangensis</name>
    <dbReference type="NCBI Taxonomy" id="1470563"/>
    <lineage>
        <taxon>Bacteria</taxon>
        <taxon>Pseudomonadati</taxon>
        <taxon>Pseudomonadota</taxon>
        <taxon>Alphaproteobacteria</taxon>
        <taxon>Rhodobacterales</taxon>
        <taxon>Roseobacteraceae</taxon>
    </lineage>
</organism>
<comment type="similarity">
    <text evidence="1">Belongs to the TPP enzyme family.</text>
</comment>
<keyword evidence="2" id="KW-0808">Transferase</keyword>
<evidence type="ECO:0000313" key="6">
    <source>
        <dbReference type="EMBL" id="SHI59782.1"/>
    </source>
</evidence>
<dbReference type="InterPro" id="IPR045229">
    <property type="entry name" value="TPP_enz"/>
</dbReference>
<reference evidence="7" key="1">
    <citation type="submission" date="2016-11" db="EMBL/GenBank/DDBJ databases">
        <authorList>
            <person name="Varghese N."/>
            <person name="Submissions S."/>
        </authorList>
    </citation>
    <scope>NUCLEOTIDE SEQUENCE [LARGE SCALE GENOMIC DNA]</scope>
    <source>
        <strain evidence="7">DSM 100564</strain>
    </source>
</reference>
<dbReference type="RefSeq" id="WP_073248819.1">
    <property type="nucleotide sequence ID" value="NZ_FQZQ01000002.1"/>
</dbReference>
<name>A0A1M6CFK3_9RHOB</name>
<dbReference type="CDD" id="cd07035">
    <property type="entry name" value="TPP_PYR_POX_like"/>
    <property type="match status" value="1"/>
</dbReference>
<dbReference type="GO" id="GO:0050660">
    <property type="term" value="F:flavin adenine dinucleotide binding"/>
    <property type="evidence" value="ECO:0007669"/>
    <property type="project" value="TreeGrafter"/>
</dbReference>
<dbReference type="Pfam" id="PF02775">
    <property type="entry name" value="TPP_enzyme_C"/>
    <property type="match status" value="1"/>
</dbReference>
<dbReference type="PANTHER" id="PTHR18968">
    <property type="entry name" value="THIAMINE PYROPHOSPHATE ENZYMES"/>
    <property type="match status" value="1"/>
</dbReference>
<dbReference type="CDD" id="cd02002">
    <property type="entry name" value="TPP_BFDC"/>
    <property type="match status" value="1"/>
</dbReference>
<dbReference type="GO" id="GO:0000287">
    <property type="term" value="F:magnesium ion binding"/>
    <property type="evidence" value="ECO:0007669"/>
    <property type="project" value="InterPro"/>
</dbReference>
<evidence type="ECO:0000259" key="4">
    <source>
        <dbReference type="Pfam" id="PF02775"/>
    </source>
</evidence>
<dbReference type="InterPro" id="IPR011766">
    <property type="entry name" value="TPP_enzyme_TPP-bd"/>
</dbReference>
<dbReference type="NCBIfam" id="NF005760">
    <property type="entry name" value="PRK07586.1"/>
    <property type="match status" value="1"/>
</dbReference>
<dbReference type="InterPro" id="IPR000399">
    <property type="entry name" value="TPP-bd_CS"/>
</dbReference>
<sequence length="518" mass="54318">MTKQTGSHLMLDALLEAGVDTIFGNPGTSEMHLTAAIADYPEIEKVLCLFEGGATGAADGYGRMKGKPAATLLHLGPGLANGLANIHNAKKAGTPMINVIGDHTTFHKQYDAPLNSDIEGTAAPYSQWIRTVAEPTSLGTDTSEAISAAVSHGGQISSLIVPADIAWSDRKGKTPAFSVEREKVNPAILDAAIGVMKNGRKTGLIVGREALYGEGLKLAGQIAAATGATLFFPYASARVQRGAGLPATKRIPFPVEAAVEMLASYEQLLMIGAVEPVAFFAYPGKPSCVVPETADLLNVVTPREDVLAALHYIADQTGGDAIVEDPTPVPDPASGPLTTDTLMRTVANAMQEGMILAEEGVTTTRALLATIGGCPQHDYLTNVGGSIGAGLPLALGAAIACPDRPVLCISGDGSASYTHQVLWSMARHKLNVTIVICANHSYQILKGEMYRVGAMKPDGPRNPLLELDDPRLDWVSLAKGYGVDSLRCETAEELDFELRKGLATPGPVLIEAALQPVD</sequence>